<proteinExistence type="predicted"/>
<name>A0ABP0QL79_9DINO</name>
<organism evidence="1 2">
    <name type="scientific">Durusdinium trenchii</name>
    <dbReference type="NCBI Taxonomy" id="1381693"/>
    <lineage>
        <taxon>Eukaryota</taxon>
        <taxon>Sar</taxon>
        <taxon>Alveolata</taxon>
        <taxon>Dinophyceae</taxon>
        <taxon>Suessiales</taxon>
        <taxon>Symbiodiniaceae</taxon>
        <taxon>Durusdinium</taxon>
    </lineage>
</organism>
<accession>A0ABP0QL79</accession>
<evidence type="ECO:0000313" key="2">
    <source>
        <dbReference type="Proteomes" id="UP001642484"/>
    </source>
</evidence>
<keyword evidence="2" id="KW-1185">Reference proteome</keyword>
<reference evidence="1 2" key="1">
    <citation type="submission" date="2024-02" db="EMBL/GenBank/DDBJ databases">
        <authorList>
            <person name="Chen Y."/>
            <person name="Shah S."/>
            <person name="Dougan E. K."/>
            <person name="Thang M."/>
            <person name="Chan C."/>
        </authorList>
    </citation>
    <scope>NUCLEOTIDE SEQUENCE [LARGE SCALE GENOMIC DNA]</scope>
</reference>
<protein>
    <submittedName>
        <fullName evidence="1">Uncharacterized protein</fullName>
    </submittedName>
</protein>
<dbReference type="Proteomes" id="UP001642484">
    <property type="component" value="Unassembled WGS sequence"/>
</dbReference>
<gene>
    <name evidence="1" type="ORF">CCMP2556_LOCUS42883</name>
</gene>
<comment type="caution">
    <text evidence="1">The sequence shown here is derived from an EMBL/GenBank/DDBJ whole genome shotgun (WGS) entry which is preliminary data.</text>
</comment>
<evidence type="ECO:0000313" key="1">
    <source>
        <dbReference type="EMBL" id="CAK9089025.1"/>
    </source>
</evidence>
<sequence length="346" mass="38498">MEADRVVSHWRHLLELARERNVIPPFEKDEKACPRPSLTRAATLHLLRQRSILQEEWISSVHPLARNPLPSLLSSGSSTGPQPVAPVKTLESGFSTSTRGSFKGSDISAEPSFWAHVPFLHRCYSSLTRRCSRRRPDPPAHGQWSEDAWAFDPDPRGTWLRAFAGLSLAPTPRDWAQRSLRSRTVPSLDLQPTKTLSGGPLIELLYLISFKAPSQGGEVLWREPRRRRGQQSMLDERIASFCSSWGSPAPFTFTVLAAVLPQDDDSECVTADPTDFLYCTALCFEEAGQLRAFCLVSRHPFLDAFGKLLLLLRDGKEALAGQSDEAQKLDSGTCINCRSALSLSLF</sequence>
<dbReference type="EMBL" id="CAXAMN010024694">
    <property type="protein sequence ID" value="CAK9089025.1"/>
    <property type="molecule type" value="Genomic_DNA"/>
</dbReference>